<dbReference type="EMBL" id="RQGG01000050">
    <property type="protein sequence ID" value="TGL47306.1"/>
    <property type="molecule type" value="Genomic_DNA"/>
</dbReference>
<dbReference type="Gene3D" id="1.10.1740.10">
    <property type="match status" value="1"/>
</dbReference>
<gene>
    <name evidence="2" type="ORF">EHQ59_16945</name>
</gene>
<name>A0A4R9JL58_9LEPT</name>
<reference evidence="2" key="1">
    <citation type="journal article" date="2019" name="PLoS Negl. Trop. Dis.">
        <title>Revisiting the worldwide diversity of Leptospira species in the environment.</title>
        <authorList>
            <person name="Vincent A.T."/>
            <person name="Schiettekatte O."/>
            <person name="Bourhy P."/>
            <person name="Veyrier F.J."/>
            <person name="Picardeau M."/>
        </authorList>
    </citation>
    <scope>NUCLEOTIDE SEQUENCE [LARGE SCALE GENOMIC DNA]</scope>
    <source>
        <strain evidence="2">201702454</strain>
    </source>
</reference>
<dbReference type="InterPro" id="IPR013324">
    <property type="entry name" value="RNA_pol_sigma_r3/r4-like"/>
</dbReference>
<dbReference type="InterPro" id="IPR013325">
    <property type="entry name" value="RNA_pol_sigma_r2"/>
</dbReference>
<evidence type="ECO:0000313" key="3">
    <source>
        <dbReference type="Proteomes" id="UP000297609"/>
    </source>
</evidence>
<dbReference type="Proteomes" id="UP000297609">
    <property type="component" value="Unassembled WGS sequence"/>
</dbReference>
<dbReference type="Gene3D" id="1.10.10.10">
    <property type="entry name" value="Winged helix-like DNA-binding domain superfamily/Winged helix DNA-binding domain"/>
    <property type="match status" value="1"/>
</dbReference>
<dbReference type="InterPro" id="IPR014284">
    <property type="entry name" value="RNA_pol_sigma-70_dom"/>
</dbReference>
<dbReference type="SUPFAM" id="SSF88659">
    <property type="entry name" value="Sigma3 and sigma4 domains of RNA polymerase sigma factors"/>
    <property type="match status" value="1"/>
</dbReference>
<evidence type="ECO:0000313" key="2">
    <source>
        <dbReference type="EMBL" id="TGL47306.1"/>
    </source>
</evidence>
<organism evidence="2 3">
    <name type="scientific">Leptospira kemamanensis</name>
    <dbReference type="NCBI Taxonomy" id="2484942"/>
    <lineage>
        <taxon>Bacteria</taxon>
        <taxon>Pseudomonadati</taxon>
        <taxon>Spirochaetota</taxon>
        <taxon>Spirochaetia</taxon>
        <taxon>Leptospirales</taxon>
        <taxon>Leptospiraceae</taxon>
        <taxon>Leptospira</taxon>
    </lineage>
</organism>
<dbReference type="InterPro" id="IPR007627">
    <property type="entry name" value="RNA_pol_sigma70_r2"/>
</dbReference>
<dbReference type="PANTHER" id="PTHR30173">
    <property type="entry name" value="SIGMA 19 FACTOR"/>
    <property type="match status" value="1"/>
</dbReference>
<sequence>MNDLESFVSWKPYLFSIAYRITGSYVDSEDILQESYLRWLSIDLSKVKNPKSYLGSVVARLAFDLLKKASRKKETYIGPYLPEPIPEMVEGVDEEKINFAFLVILETLNPFERAVLILREMFDFEFEMIAKVIGKTPTYCRKILSRAKLAIQKRKKKFEPDPKLHSKLLLEFSLACASQDTKSLSELLREDVIAYSDGGGNVHAARIPIPGIIRVTTLLKQTTKKAMETSQMYFGYANQTPAVIGYDQDGQPNFVQLFTVVDGKIDQIFNIVNPEKLKGFQNEEQLRKLGYIRKPNIFAFFFLMMQKKLKSFLS</sequence>
<dbReference type="InterPro" id="IPR052704">
    <property type="entry name" value="ECF_Sigma-70_Domain"/>
</dbReference>
<proteinExistence type="predicted"/>
<dbReference type="AlphaFoldDB" id="A0A4R9JL58"/>
<feature type="domain" description="RNA polymerase sigma-70 region 2" evidence="1">
    <location>
        <begin position="9"/>
        <end position="71"/>
    </location>
</feature>
<dbReference type="OrthoDB" id="3211555at2"/>
<accession>A0A4R9JL58</accession>
<dbReference type="Pfam" id="PF04542">
    <property type="entry name" value="Sigma70_r2"/>
    <property type="match status" value="1"/>
</dbReference>
<dbReference type="InterPro" id="IPR036388">
    <property type="entry name" value="WH-like_DNA-bd_sf"/>
</dbReference>
<keyword evidence="3" id="KW-1185">Reference proteome</keyword>
<dbReference type="RefSeq" id="WP_135621075.1">
    <property type="nucleotide sequence ID" value="NZ_RQGG01000050.1"/>
</dbReference>
<dbReference type="GO" id="GO:0016987">
    <property type="term" value="F:sigma factor activity"/>
    <property type="evidence" value="ECO:0007669"/>
    <property type="project" value="TreeGrafter"/>
</dbReference>
<dbReference type="NCBIfam" id="TIGR02937">
    <property type="entry name" value="sigma70-ECF"/>
    <property type="match status" value="1"/>
</dbReference>
<comment type="caution">
    <text evidence="2">The sequence shown here is derived from an EMBL/GenBank/DDBJ whole genome shotgun (WGS) entry which is preliminary data.</text>
</comment>
<dbReference type="SUPFAM" id="SSF88946">
    <property type="entry name" value="Sigma2 domain of RNA polymerase sigma factors"/>
    <property type="match status" value="1"/>
</dbReference>
<dbReference type="GO" id="GO:0006352">
    <property type="term" value="P:DNA-templated transcription initiation"/>
    <property type="evidence" value="ECO:0007669"/>
    <property type="project" value="InterPro"/>
</dbReference>
<evidence type="ECO:0000259" key="1">
    <source>
        <dbReference type="Pfam" id="PF04542"/>
    </source>
</evidence>
<dbReference type="PANTHER" id="PTHR30173:SF36">
    <property type="entry name" value="ECF RNA POLYMERASE SIGMA FACTOR SIGJ"/>
    <property type="match status" value="1"/>
</dbReference>
<protein>
    <submittedName>
        <fullName evidence="2">Sigma-70 family RNA polymerase sigma factor</fullName>
    </submittedName>
</protein>